<evidence type="ECO:0000313" key="4">
    <source>
        <dbReference type="Proteomes" id="UP000283269"/>
    </source>
</evidence>
<keyword evidence="2" id="KW-0472">Membrane</keyword>
<dbReference type="OrthoDB" id="3052647at2759"/>
<accession>A0A409VTR0</accession>
<dbReference type="InParanoid" id="A0A409VTR0"/>
<dbReference type="EMBL" id="NHYD01003930">
    <property type="protein sequence ID" value="PPQ69586.1"/>
    <property type="molecule type" value="Genomic_DNA"/>
</dbReference>
<dbReference type="Gene3D" id="2.60.120.260">
    <property type="entry name" value="Galactose-binding domain-like"/>
    <property type="match status" value="2"/>
</dbReference>
<gene>
    <name evidence="3" type="ORF">CVT25_000960</name>
</gene>
<evidence type="ECO:0000256" key="1">
    <source>
        <dbReference type="SAM" id="MobiDB-lite"/>
    </source>
</evidence>
<name>A0A409VTR0_PSICY</name>
<keyword evidence="2" id="KW-1133">Transmembrane helix</keyword>
<evidence type="ECO:0000256" key="2">
    <source>
        <dbReference type="SAM" id="Phobius"/>
    </source>
</evidence>
<feature type="region of interest" description="Disordered" evidence="1">
    <location>
        <begin position="370"/>
        <end position="488"/>
    </location>
</feature>
<evidence type="ECO:0000313" key="3">
    <source>
        <dbReference type="EMBL" id="PPQ69586.1"/>
    </source>
</evidence>
<dbReference type="Proteomes" id="UP000283269">
    <property type="component" value="Unassembled WGS sequence"/>
</dbReference>
<organism evidence="3 4">
    <name type="scientific">Psilocybe cyanescens</name>
    <dbReference type="NCBI Taxonomy" id="93625"/>
    <lineage>
        <taxon>Eukaryota</taxon>
        <taxon>Fungi</taxon>
        <taxon>Dikarya</taxon>
        <taxon>Basidiomycota</taxon>
        <taxon>Agaricomycotina</taxon>
        <taxon>Agaricomycetes</taxon>
        <taxon>Agaricomycetidae</taxon>
        <taxon>Agaricales</taxon>
        <taxon>Agaricineae</taxon>
        <taxon>Strophariaceae</taxon>
        <taxon>Psilocybe</taxon>
    </lineage>
</organism>
<proteinExistence type="predicted"/>
<reference evidence="3 4" key="1">
    <citation type="journal article" date="2018" name="Evol. Lett.">
        <title>Horizontal gene cluster transfer increased hallucinogenic mushroom diversity.</title>
        <authorList>
            <person name="Reynolds H.T."/>
            <person name="Vijayakumar V."/>
            <person name="Gluck-Thaler E."/>
            <person name="Korotkin H.B."/>
            <person name="Matheny P.B."/>
            <person name="Slot J.C."/>
        </authorList>
    </citation>
    <scope>NUCLEOTIDE SEQUENCE [LARGE SCALE GENOMIC DNA]</scope>
    <source>
        <strain evidence="3 4">2631</strain>
    </source>
</reference>
<protein>
    <submittedName>
        <fullName evidence="3">Uncharacterized protein</fullName>
    </submittedName>
</protein>
<feature type="transmembrane region" description="Helical" evidence="2">
    <location>
        <begin position="309"/>
        <end position="331"/>
    </location>
</feature>
<sequence>MSAEPRQIIIDDNDSSIVYSPNWTLESDGEKDSAGNFGPTLRSTLHGTSSNGTFRYQFSGTQISVFGTTNVKNSSSGIVDPSWECLIDNNSIGSTPPFLFIENNWNLCSADNLPSGTHTLTVNTFSHGRHFWFDYLQYTPSNVDDLNNALVKVPRTDPDIVYDGTWQNLGNIATMTRASGSSATLSFTGIGVTWYGIVPSELPGASSRCSYSIDGDAPQHFFLPSLQPNQPTQFNQIFFQTPTLSFGPHNMTVVFNGDQSSTPLGLLSLTVQNSSQDSSPSITSASSPTGPTGSAIINTLSVKVKSTNVPAIVCGVLAAISILCLTAFVYLKYVRRRKRTTRWEDIIKPFSISRPPPRVVESASLSTLGLFGSPDDTPSQPRPLGYSAPTKPRRRSIRQSDQYPLPSVPQLQPAPQPLKPTHRKSDNREQPQASGSRPARKSKKNQPQLSVAVKDLDENASYYGGYQTWGQTKALEAASGARARDSYI</sequence>
<comment type="caution">
    <text evidence="3">The sequence shown here is derived from an EMBL/GenBank/DDBJ whole genome shotgun (WGS) entry which is preliminary data.</text>
</comment>
<keyword evidence="4" id="KW-1185">Reference proteome</keyword>
<dbReference type="STRING" id="93625.A0A409VTR0"/>
<dbReference type="AlphaFoldDB" id="A0A409VTR0"/>
<keyword evidence="2" id="KW-0812">Transmembrane</keyword>